<dbReference type="AlphaFoldDB" id="F9G9A7"/>
<protein>
    <submittedName>
        <fullName evidence="2">Uncharacterized protein</fullName>
    </submittedName>
</protein>
<feature type="signal peptide" evidence="1">
    <location>
        <begin position="1"/>
        <end position="16"/>
    </location>
</feature>
<dbReference type="OrthoDB" id="3886018at2759"/>
<organism evidence="2">
    <name type="scientific">Fusarium oxysporum (strain Fo5176)</name>
    <name type="common">Fusarium vascular wilt</name>
    <dbReference type="NCBI Taxonomy" id="660025"/>
    <lineage>
        <taxon>Eukaryota</taxon>
        <taxon>Fungi</taxon>
        <taxon>Dikarya</taxon>
        <taxon>Ascomycota</taxon>
        <taxon>Pezizomycotina</taxon>
        <taxon>Sordariomycetes</taxon>
        <taxon>Hypocreomycetidae</taxon>
        <taxon>Hypocreales</taxon>
        <taxon>Nectriaceae</taxon>
        <taxon>Fusarium</taxon>
        <taxon>Fusarium oxysporum species complex</taxon>
    </lineage>
</organism>
<comment type="caution">
    <text evidence="2">The sequence shown here is derived from an EMBL/GenBank/DDBJ whole genome shotgun (WGS) entry which is preliminary data.</text>
</comment>
<gene>
    <name evidence="2" type="ORF">FOXB_15239</name>
</gene>
<name>F9G9A7_FUSOF</name>
<keyword evidence="1" id="KW-0732">Signal</keyword>
<accession>F9G9A7</accession>
<evidence type="ECO:0000313" key="2">
    <source>
        <dbReference type="EMBL" id="EGU74243.1"/>
    </source>
</evidence>
<proteinExistence type="predicted"/>
<dbReference type="EMBL" id="AFQF01003728">
    <property type="protein sequence ID" value="EGU74243.1"/>
    <property type="molecule type" value="Genomic_DNA"/>
</dbReference>
<sequence length="280" mass="30133">MKASLILALPALAVAAATPHQVEERQLPSLFDPACLLQITGITQCLPNLSLDSIVGIVDVIGCPFRLAGQIANCLNVPGKKSLAQNQILELTIPIEAQSSGHDTSKGLTLGLLSAIDLSLSSAVSSALGEKFIQEAESGTVYRNMAIMGVHDEDGERQLSEPPATREELISLLTKAFTALAKGAGNPLGIVALRIHAEGRPKHQIQIRSELKERSTMRSTWQCNNDTFFVAMQSLAAAKLQIQCLNLFHDADMKLFALAGDQLNLIVTGTVLISRMFWQP</sequence>
<feature type="chain" id="PRO_5003383666" evidence="1">
    <location>
        <begin position="17"/>
        <end position="280"/>
    </location>
</feature>
<evidence type="ECO:0000256" key="1">
    <source>
        <dbReference type="SAM" id="SignalP"/>
    </source>
</evidence>
<reference evidence="2" key="1">
    <citation type="journal article" date="2012" name="Mol. Plant Microbe Interact.">
        <title>A highly conserved effector in Fusarium oxysporum is required for full virulence on Arabidopsis.</title>
        <authorList>
            <person name="Thatcher L.F."/>
            <person name="Gardiner D.M."/>
            <person name="Kazan K."/>
            <person name="Manners J."/>
        </authorList>
    </citation>
    <scope>NUCLEOTIDE SEQUENCE [LARGE SCALE GENOMIC DNA]</scope>
    <source>
        <strain evidence="2">Fo5176</strain>
    </source>
</reference>